<dbReference type="PROSITE" id="PS50405">
    <property type="entry name" value="GST_CTER"/>
    <property type="match status" value="1"/>
</dbReference>
<dbReference type="RefSeq" id="WP_379953864.1">
    <property type="nucleotide sequence ID" value="NZ_JAUYVI010000001.1"/>
</dbReference>
<dbReference type="InterPro" id="IPR010987">
    <property type="entry name" value="Glutathione-S-Trfase_C-like"/>
</dbReference>
<sequence length="214" mass="24322">MALTFYYGSGSPYAWKVWLALEHKGIPYEAKRLTFDPDQTKTPEYLKVNPRGRVPAIVDDGFALSESNAIVEYLEERYPEKPLLPKDAKARAVARRLIAEAGGDLEKALNPFIDATLYTKPEARDPKRVAETRAEVDRELARWEDALTGDFFAGAVGLVDYTVFPWIRMLPRIEARAPGLGYKPADLPPKLAAWLARIEKLPYYDRTYPPHWRG</sequence>
<dbReference type="InterPro" id="IPR004045">
    <property type="entry name" value="Glutathione_S-Trfase_N"/>
</dbReference>
<dbReference type="SFLD" id="SFLDS00019">
    <property type="entry name" value="Glutathione_Transferase_(cytos"/>
    <property type="match status" value="1"/>
</dbReference>
<proteinExistence type="predicted"/>
<dbReference type="SUPFAM" id="SSF47616">
    <property type="entry name" value="GST C-terminal domain-like"/>
    <property type="match status" value="1"/>
</dbReference>
<keyword evidence="4" id="KW-1185">Reference proteome</keyword>
<dbReference type="PANTHER" id="PTHR44051">
    <property type="entry name" value="GLUTATHIONE S-TRANSFERASE-RELATED"/>
    <property type="match status" value="1"/>
</dbReference>
<dbReference type="InterPro" id="IPR040079">
    <property type="entry name" value="Glutathione_S-Trfase"/>
</dbReference>
<dbReference type="EMBL" id="JAUYVI010000001">
    <property type="protein sequence ID" value="MDQ7246471.1"/>
    <property type="molecule type" value="Genomic_DNA"/>
</dbReference>
<evidence type="ECO:0000259" key="2">
    <source>
        <dbReference type="PROSITE" id="PS50405"/>
    </source>
</evidence>
<dbReference type="Gene3D" id="3.40.30.10">
    <property type="entry name" value="Glutaredoxin"/>
    <property type="match status" value="1"/>
</dbReference>
<reference evidence="4" key="1">
    <citation type="submission" date="2023-08" db="EMBL/GenBank/DDBJ databases">
        <title>Rhodospirillaceae gen. nov., a novel taxon isolated from the Yangtze River Yuezi River estuary sludge.</title>
        <authorList>
            <person name="Ruan L."/>
        </authorList>
    </citation>
    <scope>NUCLEOTIDE SEQUENCE [LARGE SCALE GENOMIC DNA]</scope>
    <source>
        <strain evidence="4">R-7</strain>
    </source>
</reference>
<dbReference type="SUPFAM" id="SSF52833">
    <property type="entry name" value="Thioredoxin-like"/>
    <property type="match status" value="1"/>
</dbReference>
<dbReference type="PROSITE" id="PS50404">
    <property type="entry name" value="GST_NTER"/>
    <property type="match status" value="1"/>
</dbReference>
<comment type="caution">
    <text evidence="3">The sequence shown here is derived from an EMBL/GenBank/DDBJ whole genome shotgun (WGS) entry which is preliminary data.</text>
</comment>
<dbReference type="Pfam" id="PF13409">
    <property type="entry name" value="GST_N_2"/>
    <property type="match status" value="1"/>
</dbReference>
<evidence type="ECO:0000313" key="4">
    <source>
        <dbReference type="Proteomes" id="UP001230156"/>
    </source>
</evidence>
<evidence type="ECO:0000313" key="3">
    <source>
        <dbReference type="EMBL" id="MDQ7246471.1"/>
    </source>
</evidence>
<evidence type="ECO:0000259" key="1">
    <source>
        <dbReference type="PROSITE" id="PS50404"/>
    </source>
</evidence>
<dbReference type="SFLD" id="SFLDG00358">
    <property type="entry name" value="Main_(cytGST)"/>
    <property type="match status" value="1"/>
</dbReference>
<dbReference type="InterPro" id="IPR036249">
    <property type="entry name" value="Thioredoxin-like_sf"/>
</dbReference>
<dbReference type="CDD" id="cd00570">
    <property type="entry name" value="GST_N_family"/>
    <property type="match status" value="1"/>
</dbReference>
<accession>A0ABU0YFH9</accession>
<name>A0ABU0YFH9_9PROT</name>
<dbReference type="PANTHER" id="PTHR44051:SF8">
    <property type="entry name" value="GLUTATHIONE S-TRANSFERASE GSTA"/>
    <property type="match status" value="1"/>
</dbReference>
<feature type="domain" description="GST C-terminal" evidence="2">
    <location>
        <begin position="87"/>
        <end position="214"/>
    </location>
</feature>
<dbReference type="CDD" id="cd00299">
    <property type="entry name" value="GST_C_family"/>
    <property type="match status" value="1"/>
</dbReference>
<organism evidence="3 4">
    <name type="scientific">Dongia sedimenti</name>
    <dbReference type="NCBI Taxonomy" id="3064282"/>
    <lineage>
        <taxon>Bacteria</taxon>
        <taxon>Pseudomonadati</taxon>
        <taxon>Pseudomonadota</taxon>
        <taxon>Alphaproteobacteria</taxon>
        <taxon>Rhodospirillales</taxon>
        <taxon>Dongiaceae</taxon>
        <taxon>Dongia</taxon>
    </lineage>
</organism>
<dbReference type="Gene3D" id="1.20.1050.10">
    <property type="match status" value="1"/>
</dbReference>
<dbReference type="Pfam" id="PF13410">
    <property type="entry name" value="GST_C_2"/>
    <property type="match status" value="1"/>
</dbReference>
<protein>
    <submittedName>
        <fullName evidence="3">Glutathione S-transferase family protein</fullName>
    </submittedName>
</protein>
<feature type="domain" description="GST N-terminal" evidence="1">
    <location>
        <begin position="1"/>
        <end position="82"/>
    </location>
</feature>
<dbReference type="Proteomes" id="UP001230156">
    <property type="component" value="Unassembled WGS sequence"/>
</dbReference>
<dbReference type="InterPro" id="IPR036282">
    <property type="entry name" value="Glutathione-S-Trfase_C_sf"/>
</dbReference>
<gene>
    <name evidence="3" type="ORF">Q8A70_02280</name>
</gene>